<keyword evidence="1" id="KW-0732">Signal</keyword>
<dbReference type="Pfam" id="PF11751">
    <property type="entry name" value="PorP_SprF"/>
    <property type="match status" value="1"/>
</dbReference>
<accession>A0A839G878</accession>
<dbReference type="RefSeq" id="WP_066838894.1">
    <property type="nucleotide sequence ID" value="NZ_JACJIQ010000001.1"/>
</dbReference>
<sequence>MKLKQILVVAFLLMAGVAQAQIEKHRMTLPRLYQQNYFYLNPAFAGSEGKREFGLNTHLNSIKKEGSTSPLSVIAHYQGAVGDTTRNGIGVVAVYDQFGPYWLGRLGLTYAKRFRLGEYSSIGVGTQLSAKYLNIDLAEATRGLPVKEQMVGHDNDLRPDVDVGVWLNIRNFYAGATFASLLQPNFNLTETAEREDVREVFLTAGYKLELADEFSITPSVFFDKPLKGGEFGQQYSALATYKFLSLGATHRNGGQFSGQQAPWSIMGGVNISERVSFLGSYDLTKDKNGYEPDPQVEANLRFRF</sequence>
<dbReference type="NCBIfam" id="TIGR03519">
    <property type="entry name" value="T9SS_PorP_fam"/>
    <property type="match status" value="1"/>
</dbReference>
<dbReference type="AlphaFoldDB" id="A0A839G878"/>
<dbReference type="InterPro" id="IPR019861">
    <property type="entry name" value="PorP/SprF_Bacteroidetes"/>
</dbReference>
<protein>
    <submittedName>
        <fullName evidence="2">Type IX secretion system PorP/SprF family membrane protein</fullName>
    </submittedName>
</protein>
<keyword evidence="3" id="KW-1185">Reference proteome</keyword>
<gene>
    <name evidence="2" type="ORF">FHS90_000341</name>
</gene>
<evidence type="ECO:0000313" key="3">
    <source>
        <dbReference type="Proteomes" id="UP000563094"/>
    </source>
</evidence>
<dbReference type="Proteomes" id="UP000563094">
    <property type="component" value="Unassembled WGS sequence"/>
</dbReference>
<comment type="caution">
    <text evidence="2">The sequence shown here is derived from an EMBL/GenBank/DDBJ whole genome shotgun (WGS) entry which is preliminary data.</text>
</comment>
<name>A0A839G878_9BACT</name>
<reference evidence="2 3" key="1">
    <citation type="submission" date="2020-08" db="EMBL/GenBank/DDBJ databases">
        <title>Genomic Encyclopedia of Type Strains, Phase IV (KMG-IV): sequencing the most valuable type-strain genomes for metagenomic binning, comparative biology and taxonomic classification.</title>
        <authorList>
            <person name="Goeker M."/>
        </authorList>
    </citation>
    <scope>NUCLEOTIDE SEQUENCE [LARGE SCALE GENOMIC DNA]</scope>
    <source>
        <strain evidence="2 3">DSM 29854</strain>
    </source>
</reference>
<feature type="chain" id="PRO_5033050159" evidence="1">
    <location>
        <begin position="21"/>
        <end position="304"/>
    </location>
</feature>
<organism evidence="2 3">
    <name type="scientific">Rufibacter quisquiliarum</name>
    <dbReference type="NCBI Taxonomy" id="1549639"/>
    <lineage>
        <taxon>Bacteria</taxon>
        <taxon>Pseudomonadati</taxon>
        <taxon>Bacteroidota</taxon>
        <taxon>Cytophagia</taxon>
        <taxon>Cytophagales</taxon>
        <taxon>Hymenobacteraceae</taxon>
        <taxon>Rufibacter</taxon>
    </lineage>
</organism>
<feature type="signal peptide" evidence="1">
    <location>
        <begin position="1"/>
        <end position="20"/>
    </location>
</feature>
<evidence type="ECO:0000313" key="2">
    <source>
        <dbReference type="EMBL" id="MBA9075644.1"/>
    </source>
</evidence>
<proteinExistence type="predicted"/>
<evidence type="ECO:0000256" key="1">
    <source>
        <dbReference type="SAM" id="SignalP"/>
    </source>
</evidence>
<dbReference type="EMBL" id="JACJIQ010000001">
    <property type="protein sequence ID" value="MBA9075644.1"/>
    <property type="molecule type" value="Genomic_DNA"/>
</dbReference>